<keyword evidence="3" id="KW-1185">Reference proteome</keyword>
<keyword evidence="1" id="KW-1133">Transmembrane helix</keyword>
<proteinExistence type="predicted"/>
<organism evidence="2 3">
    <name type="scientific">Colletotrichum nymphaeae SA-01</name>
    <dbReference type="NCBI Taxonomy" id="1460502"/>
    <lineage>
        <taxon>Eukaryota</taxon>
        <taxon>Fungi</taxon>
        <taxon>Dikarya</taxon>
        <taxon>Ascomycota</taxon>
        <taxon>Pezizomycotina</taxon>
        <taxon>Sordariomycetes</taxon>
        <taxon>Hypocreomycetidae</taxon>
        <taxon>Glomerellales</taxon>
        <taxon>Glomerellaceae</taxon>
        <taxon>Colletotrichum</taxon>
        <taxon>Colletotrichum acutatum species complex</taxon>
    </lineage>
</organism>
<evidence type="ECO:0000313" key="2">
    <source>
        <dbReference type="EMBL" id="KXH40429.1"/>
    </source>
</evidence>
<dbReference type="EMBL" id="JEMN01001316">
    <property type="protein sequence ID" value="KXH40429.1"/>
    <property type="molecule type" value="Genomic_DNA"/>
</dbReference>
<feature type="transmembrane region" description="Helical" evidence="1">
    <location>
        <begin position="324"/>
        <end position="349"/>
    </location>
</feature>
<protein>
    <submittedName>
        <fullName evidence="2">Uncharacterized protein</fullName>
    </submittedName>
</protein>
<dbReference type="OrthoDB" id="5428890at2759"/>
<evidence type="ECO:0000256" key="1">
    <source>
        <dbReference type="SAM" id="Phobius"/>
    </source>
</evidence>
<dbReference type="Proteomes" id="UP000070054">
    <property type="component" value="Unassembled WGS sequence"/>
</dbReference>
<comment type="caution">
    <text evidence="2">The sequence shown here is derived from an EMBL/GenBank/DDBJ whole genome shotgun (WGS) entry which is preliminary data.</text>
</comment>
<name>A0A135SWY9_9PEZI</name>
<keyword evidence="1" id="KW-0472">Membrane</keyword>
<accession>A0A135SWY9</accession>
<keyword evidence="1" id="KW-0812">Transmembrane</keyword>
<dbReference type="AlphaFoldDB" id="A0A135SWY9"/>
<evidence type="ECO:0000313" key="3">
    <source>
        <dbReference type="Proteomes" id="UP000070054"/>
    </source>
</evidence>
<gene>
    <name evidence="2" type="ORF">CNYM01_09975</name>
</gene>
<sequence>MESPANAPVENSLATIIWANNVGDGPSSTRHLRSAQLLSCYTDQFSAISSNCHKDELRRLVLQLKSDPSATKESIFSSADHKSTEAVLECAVRLMFMTACQTEGTALGSYNIHEWKSNEPLASFLSSVYPQAFAGGAPEHPISIENLTAHILSKNAGVNIMAADTLSDHLSLVKGEGFKTLLVFHHRAFLEHSLEVLKADKGDLSHTKLEALSLGCLPSTFLTETLRTLDLVFPPIGDEQSRRILKKWIRRQDLDPDLQEPCLHSLEHSVDREAPEDLHALYTEYPHWAPRLARLLKEVDDPTPTTRWERYAEQRKSPRHMYKCALAAFIVAAIFGILATILAGVQVWISYCDWVNDPERPLCKVKKTQP</sequence>
<reference evidence="2 3" key="1">
    <citation type="submission" date="2014-02" db="EMBL/GenBank/DDBJ databases">
        <title>The genome sequence of Colletotrichum nymphaeae SA-01.</title>
        <authorList>
            <person name="Baroncelli R."/>
            <person name="Thon M.R."/>
        </authorList>
    </citation>
    <scope>NUCLEOTIDE SEQUENCE [LARGE SCALE GENOMIC DNA]</scope>
    <source>
        <strain evidence="2 3">SA-01</strain>
    </source>
</reference>